<evidence type="ECO:0000313" key="9">
    <source>
        <dbReference type="Proteomes" id="UP000050509"/>
    </source>
</evidence>
<dbReference type="EMBL" id="LJCR01000044">
    <property type="protein sequence ID" value="KPV54524.1"/>
    <property type="molecule type" value="Genomic_DNA"/>
</dbReference>
<feature type="domain" description="Cytochrome c" evidence="7">
    <location>
        <begin position="42"/>
        <end position="140"/>
    </location>
</feature>
<dbReference type="PANTHER" id="PTHR35008">
    <property type="entry name" value="BLL4482 PROTEIN-RELATED"/>
    <property type="match status" value="1"/>
</dbReference>
<dbReference type="PROSITE" id="PS51007">
    <property type="entry name" value="CYTC"/>
    <property type="match status" value="1"/>
</dbReference>
<keyword evidence="5 6" id="KW-0408">Iron</keyword>
<dbReference type="Gene3D" id="1.10.760.10">
    <property type="entry name" value="Cytochrome c-like domain"/>
    <property type="match status" value="1"/>
</dbReference>
<dbReference type="InterPro" id="IPR009056">
    <property type="entry name" value="Cyt_c-like_dom"/>
</dbReference>
<dbReference type="SUPFAM" id="SSF46626">
    <property type="entry name" value="Cytochrome c"/>
    <property type="match status" value="1"/>
</dbReference>
<dbReference type="Proteomes" id="UP000050509">
    <property type="component" value="Unassembled WGS sequence"/>
</dbReference>
<evidence type="ECO:0000256" key="1">
    <source>
        <dbReference type="ARBA" id="ARBA00022448"/>
    </source>
</evidence>
<dbReference type="Pfam" id="PF00034">
    <property type="entry name" value="Cytochrom_C"/>
    <property type="match status" value="1"/>
</dbReference>
<keyword evidence="9" id="KW-1185">Reference proteome</keyword>
<keyword evidence="4" id="KW-0249">Electron transport</keyword>
<dbReference type="InterPro" id="IPR051459">
    <property type="entry name" value="Cytochrome_c-type_DH"/>
</dbReference>
<evidence type="ECO:0000256" key="5">
    <source>
        <dbReference type="ARBA" id="ARBA00023004"/>
    </source>
</evidence>
<dbReference type="GO" id="GO:0009055">
    <property type="term" value="F:electron transfer activity"/>
    <property type="evidence" value="ECO:0007669"/>
    <property type="project" value="InterPro"/>
</dbReference>
<organism evidence="8 9">
    <name type="scientific">Kouleothrix aurantiaca</name>
    <dbReference type="NCBI Taxonomy" id="186479"/>
    <lineage>
        <taxon>Bacteria</taxon>
        <taxon>Bacillati</taxon>
        <taxon>Chloroflexota</taxon>
        <taxon>Chloroflexia</taxon>
        <taxon>Chloroflexales</taxon>
        <taxon>Roseiflexineae</taxon>
        <taxon>Roseiflexaceae</taxon>
        <taxon>Kouleothrix</taxon>
    </lineage>
</organism>
<gene>
    <name evidence="8" type="ORF">SE17_03195</name>
</gene>
<name>A0A0P9DM04_9CHLR</name>
<protein>
    <recommendedName>
        <fullName evidence="7">Cytochrome c domain-containing protein</fullName>
    </recommendedName>
</protein>
<keyword evidence="1" id="KW-0813">Transport</keyword>
<proteinExistence type="predicted"/>
<evidence type="ECO:0000256" key="2">
    <source>
        <dbReference type="ARBA" id="ARBA00022617"/>
    </source>
</evidence>
<dbReference type="GO" id="GO:0020037">
    <property type="term" value="F:heme binding"/>
    <property type="evidence" value="ECO:0007669"/>
    <property type="project" value="InterPro"/>
</dbReference>
<evidence type="ECO:0000256" key="4">
    <source>
        <dbReference type="ARBA" id="ARBA00022982"/>
    </source>
</evidence>
<reference evidence="8 9" key="1">
    <citation type="submission" date="2015-09" db="EMBL/GenBank/DDBJ databases">
        <title>Draft genome sequence of Kouleothrix aurantiaca JCM 19913.</title>
        <authorList>
            <person name="Hemp J."/>
        </authorList>
    </citation>
    <scope>NUCLEOTIDE SEQUENCE [LARGE SCALE GENOMIC DNA]</scope>
    <source>
        <strain evidence="8 9">COM-B</strain>
    </source>
</reference>
<evidence type="ECO:0000256" key="6">
    <source>
        <dbReference type="PROSITE-ProRule" id="PRU00433"/>
    </source>
</evidence>
<dbReference type="PANTHER" id="PTHR35008:SF4">
    <property type="entry name" value="BLL4482 PROTEIN"/>
    <property type="match status" value="1"/>
</dbReference>
<sequence length="156" mass="16828">MPRGRGMRIFVAGLIAALVVGFVALSLRGATRTGRADPNDVRQVALGQQVYAARCASCHGMNLEGQPNWKEGPLNGPRPAPPHDVNGHTWHHADVLLFDIVKRGGQAAVPSDYQSGMPPFGGALSDDEIWAVLAYIKSRWPADIRAAQEQVNQQTP</sequence>
<dbReference type="GO" id="GO:0005506">
    <property type="term" value="F:iron ion binding"/>
    <property type="evidence" value="ECO:0007669"/>
    <property type="project" value="InterPro"/>
</dbReference>
<accession>A0A0P9DM04</accession>
<evidence type="ECO:0000256" key="3">
    <source>
        <dbReference type="ARBA" id="ARBA00022723"/>
    </source>
</evidence>
<dbReference type="PRINTS" id="PR00605">
    <property type="entry name" value="CYTCHROMECIC"/>
</dbReference>
<evidence type="ECO:0000259" key="7">
    <source>
        <dbReference type="PROSITE" id="PS51007"/>
    </source>
</evidence>
<comment type="caution">
    <text evidence="8">The sequence shown here is derived from an EMBL/GenBank/DDBJ whole genome shotgun (WGS) entry which is preliminary data.</text>
</comment>
<keyword evidence="2 6" id="KW-0349">Heme</keyword>
<dbReference type="InterPro" id="IPR008168">
    <property type="entry name" value="Cyt_C_IC"/>
</dbReference>
<keyword evidence="3 6" id="KW-0479">Metal-binding</keyword>
<dbReference type="AlphaFoldDB" id="A0A0P9DM04"/>
<dbReference type="InterPro" id="IPR036909">
    <property type="entry name" value="Cyt_c-like_dom_sf"/>
</dbReference>
<evidence type="ECO:0000313" key="8">
    <source>
        <dbReference type="EMBL" id="KPV54524.1"/>
    </source>
</evidence>